<protein>
    <submittedName>
        <fullName evidence="3">Uncharacterized protein K02A2.6</fullName>
    </submittedName>
</protein>
<name>A0A2B4R6U5_STYPI</name>
<dbReference type="InterPro" id="IPR036397">
    <property type="entry name" value="RNaseH_sf"/>
</dbReference>
<dbReference type="InterPro" id="IPR012337">
    <property type="entry name" value="RNaseH-like_sf"/>
</dbReference>
<dbReference type="SUPFAM" id="SSF53098">
    <property type="entry name" value="Ribonuclease H-like"/>
    <property type="match status" value="1"/>
</dbReference>
<comment type="caution">
    <text evidence="3">The sequence shown here is derived from an EMBL/GenBank/DDBJ whole genome shotgun (WGS) entry which is preliminary data.</text>
</comment>
<dbReference type="InterPro" id="IPR001584">
    <property type="entry name" value="Integrase_cat-core"/>
</dbReference>
<reference evidence="4" key="1">
    <citation type="journal article" date="2017" name="bioRxiv">
        <title>Comparative analysis of the genomes of Stylophora pistillata and Acropora digitifera provides evidence for extensive differences between species of corals.</title>
        <authorList>
            <person name="Voolstra C.R."/>
            <person name="Li Y."/>
            <person name="Liew Y.J."/>
            <person name="Baumgarten S."/>
            <person name="Zoccola D."/>
            <person name="Flot J.-F."/>
            <person name="Tambutte S."/>
            <person name="Allemand D."/>
            <person name="Aranda M."/>
        </authorList>
    </citation>
    <scope>NUCLEOTIDE SEQUENCE [LARGE SCALE GENOMIC DNA]</scope>
</reference>
<dbReference type="PROSITE" id="PS50994">
    <property type="entry name" value="INTEGRASE"/>
    <property type="match status" value="1"/>
</dbReference>
<feature type="compositionally biased region" description="Basic residues" evidence="1">
    <location>
        <begin position="451"/>
        <end position="464"/>
    </location>
</feature>
<organism evidence="3 4">
    <name type="scientific">Stylophora pistillata</name>
    <name type="common">Smooth cauliflower coral</name>
    <dbReference type="NCBI Taxonomy" id="50429"/>
    <lineage>
        <taxon>Eukaryota</taxon>
        <taxon>Metazoa</taxon>
        <taxon>Cnidaria</taxon>
        <taxon>Anthozoa</taxon>
        <taxon>Hexacorallia</taxon>
        <taxon>Scleractinia</taxon>
        <taxon>Astrocoeniina</taxon>
        <taxon>Pocilloporidae</taxon>
        <taxon>Stylophora</taxon>
    </lineage>
</organism>
<gene>
    <name evidence="3" type="primary">K02A2.6</name>
    <name evidence="3" type="ORF">AWC38_SpisGene21810</name>
</gene>
<feature type="region of interest" description="Disordered" evidence="1">
    <location>
        <begin position="415"/>
        <end position="464"/>
    </location>
</feature>
<sequence length="464" mass="51523">MSSANLSVSRSDVSQLVTLRLGSKPVSMLCQMGDFGCGNGGWTPVMKIDGNKTTLNYNAHYWSDYKEYNLLGGETGFDRQETKLPTYWNTSFSKICLGMKIGHQLRFIVISQRADSLYSLIADGQYRNTSVGRSKWKELIGSQASLQYRCNKQGFNAVCTRKKSSKARIGIVSNNQDDCYSCNSMIGFGTGGKHDGLSACGNEAVSSPDNRNKSIKAMGYILRNGIKHITSAPYHPATNGLAERAVQSFKNAMKSETEVTSLNIKLARFLLTYRITPHSTTGEPPSQLFLGRRLRTRLDLLKPDLFIQVNNRQIDQSVAKSGSVTRHFAIGQRVIARNYTGKSKWVPGIVRARLGPLSYEVEIGPNLVWRRHTDQLRDSNVPVTDRHPPVSYPLPFPLPATTTDHPVAELPEQTEVVSRETDCPSPKCNPVAESSASSSPSQIEHVPVKRYPSRVRKPPVRMDL</sequence>
<dbReference type="AlphaFoldDB" id="A0A2B4R6U5"/>
<dbReference type="Proteomes" id="UP000225706">
    <property type="component" value="Unassembled WGS sequence"/>
</dbReference>
<evidence type="ECO:0000259" key="2">
    <source>
        <dbReference type="PROSITE" id="PS50994"/>
    </source>
</evidence>
<dbReference type="Gene3D" id="3.30.420.10">
    <property type="entry name" value="Ribonuclease H-like superfamily/Ribonuclease H"/>
    <property type="match status" value="1"/>
</dbReference>
<accession>A0A2B4R6U5</accession>
<evidence type="ECO:0000256" key="1">
    <source>
        <dbReference type="SAM" id="MobiDB-lite"/>
    </source>
</evidence>
<evidence type="ECO:0000313" key="4">
    <source>
        <dbReference type="Proteomes" id="UP000225706"/>
    </source>
</evidence>
<feature type="domain" description="Integrase catalytic" evidence="2">
    <location>
        <begin position="209"/>
        <end position="293"/>
    </location>
</feature>
<dbReference type="STRING" id="50429.A0A2B4R6U5"/>
<dbReference type="InterPro" id="IPR050951">
    <property type="entry name" value="Retrovirus_Pol_polyprotein"/>
</dbReference>
<dbReference type="OrthoDB" id="5988966at2759"/>
<keyword evidence="4" id="KW-1185">Reference proteome</keyword>
<proteinExistence type="predicted"/>
<dbReference type="EMBL" id="LSMT01000844">
    <property type="protein sequence ID" value="PFX14074.1"/>
    <property type="molecule type" value="Genomic_DNA"/>
</dbReference>
<evidence type="ECO:0000313" key="3">
    <source>
        <dbReference type="EMBL" id="PFX14074.1"/>
    </source>
</evidence>
<dbReference type="PANTHER" id="PTHR37984">
    <property type="entry name" value="PROTEIN CBG26694"/>
    <property type="match status" value="1"/>
</dbReference>
<dbReference type="GO" id="GO:0003676">
    <property type="term" value="F:nucleic acid binding"/>
    <property type="evidence" value="ECO:0007669"/>
    <property type="project" value="InterPro"/>
</dbReference>
<dbReference type="PANTHER" id="PTHR37984:SF5">
    <property type="entry name" value="PROTEIN NYNRIN-LIKE"/>
    <property type="match status" value="1"/>
</dbReference>
<dbReference type="GO" id="GO:0015074">
    <property type="term" value="P:DNA integration"/>
    <property type="evidence" value="ECO:0007669"/>
    <property type="project" value="InterPro"/>
</dbReference>